<evidence type="ECO:0000259" key="1">
    <source>
        <dbReference type="PROSITE" id="PS50075"/>
    </source>
</evidence>
<dbReference type="AlphaFoldDB" id="A0A0K1P9R5"/>
<name>A0A0K1P9R5_9BACT</name>
<dbReference type="OrthoDB" id="2625323at2"/>
<dbReference type="RefSeq" id="WP_050724384.1">
    <property type="nucleotide sequence ID" value="NZ_CP012332.1"/>
</dbReference>
<accession>A0A0K1P9R5</accession>
<evidence type="ECO:0000313" key="2">
    <source>
        <dbReference type="EMBL" id="AKU89854.1"/>
    </source>
</evidence>
<reference evidence="2 3" key="1">
    <citation type="submission" date="2015-08" db="EMBL/GenBank/DDBJ databases">
        <authorList>
            <person name="Babu N.S."/>
            <person name="Beckwith C.J."/>
            <person name="Beseler K.G."/>
            <person name="Brison A."/>
            <person name="Carone J.V."/>
            <person name="Caskin T.P."/>
            <person name="Diamond M."/>
            <person name="Durham M.E."/>
            <person name="Foxe J.M."/>
            <person name="Go M."/>
            <person name="Henderson B.A."/>
            <person name="Jones I.B."/>
            <person name="McGettigan J.A."/>
            <person name="Micheletti S.J."/>
            <person name="Nasrallah M.E."/>
            <person name="Ortiz D."/>
            <person name="Piller C.R."/>
            <person name="Privatt S.R."/>
            <person name="Schneider S.L."/>
            <person name="Sharp S."/>
            <person name="Smith T.C."/>
            <person name="Stanton J.D."/>
            <person name="Ullery H.E."/>
            <person name="Wilson R.J."/>
            <person name="Serrano M.G."/>
            <person name="Buck G."/>
            <person name="Lee V."/>
            <person name="Wang Y."/>
            <person name="Carvalho R."/>
            <person name="Voegtly L."/>
            <person name="Shi R."/>
            <person name="Duckworth R."/>
            <person name="Johnson A."/>
            <person name="Loviza R."/>
            <person name="Walstead R."/>
            <person name="Shah Z."/>
            <person name="Kiflezghi M."/>
            <person name="Wade K."/>
            <person name="Ball S.L."/>
            <person name="Bradley K.W."/>
            <person name="Asai D.J."/>
            <person name="Bowman C.A."/>
            <person name="Russell D.A."/>
            <person name="Pope W.H."/>
            <person name="Jacobs-Sera D."/>
            <person name="Hendrix R.W."/>
            <person name="Hatfull G.F."/>
        </authorList>
    </citation>
    <scope>NUCLEOTIDE SEQUENCE [LARGE SCALE GENOMIC DNA]</scope>
    <source>
        <strain evidence="2 3">DSM 27710</strain>
    </source>
</reference>
<dbReference type="Proteomes" id="UP000055590">
    <property type="component" value="Chromosome"/>
</dbReference>
<proteinExistence type="predicted"/>
<dbReference type="STRING" id="1391653.AKJ08_0241"/>
<evidence type="ECO:0000313" key="3">
    <source>
        <dbReference type="Proteomes" id="UP000055590"/>
    </source>
</evidence>
<dbReference type="KEGG" id="vin:AKJ08_0241"/>
<dbReference type="InterPro" id="IPR036736">
    <property type="entry name" value="ACP-like_sf"/>
</dbReference>
<dbReference type="Pfam" id="PF00550">
    <property type="entry name" value="PP-binding"/>
    <property type="match status" value="1"/>
</dbReference>
<dbReference type="Gene3D" id="1.10.1200.10">
    <property type="entry name" value="ACP-like"/>
    <property type="match status" value="1"/>
</dbReference>
<dbReference type="EMBL" id="CP012332">
    <property type="protein sequence ID" value="AKU89854.1"/>
    <property type="molecule type" value="Genomic_DNA"/>
</dbReference>
<dbReference type="InterPro" id="IPR009081">
    <property type="entry name" value="PP-bd_ACP"/>
</dbReference>
<gene>
    <name evidence="2" type="ORF">AKJ08_0241</name>
</gene>
<organism evidence="2 3">
    <name type="scientific">Vulgatibacter incomptus</name>
    <dbReference type="NCBI Taxonomy" id="1391653"/>
    <lineage>
        <taxon>Bacteria</taxon>
        <taxon>Pseudomonadati</taxon>
        <taxon>Myxococcota</taxon>
        <taxon>Myxococcia</taxon>
        <taxon>Myxococcales</taxon>
        <taxon>Cystobacterineae</taxon>
        <taxon>Vulgatibacteraceae</taxon>
        <taxon>Vulgatibacter</taxon>
    </lineage>
</organism>
<dbReference type="PROSITE" id="PS50075">
    <property type="entry name" value="CARRIER"/>
    <property type="match status" value="1"/>
</dbReference>
<feature type="domain" description="Carrier" evidence="1">
    <location>
        <begin position="1"/>
        <end position="76"/>
    </location>
</feature>
<protein>
    <submittedName>
        <fullName evidence="2">Acyl carrier protein</fullName>
    </submittedName>
</protein>
<keyword evidence="3" id="KW-1185">Reference proteome</keyword>
<dbReference type="SUPFAM" id="SSF47336">
    <property type="entry name" value="ACP-like"/>
    <property type="match status" value="1"/>
</dbReference>
<sequence length="80" mass="9046">MNVSSNIRSFISETFFVDDFADEDSFLQTGIIDSTGMMELVAFLEQSFEIKITDAELIPDNLDSLANLCRFVERKRSEAA</sequence>